<evidence type="ECO:0000256" key="4">
    <source>
        <dbReference type="ARBA" id="ARBA00022989"/>
    </source>
</evidence>
<proteinExistence type="predicted"/>
<evidence type="ECO:0000256" key="7">
    <source>
        <dbReference type="SAM" id="Phobius"/>
    </source>
</evidence>
<feature type="transmembrane region" description="Helical" evidence="7">
    <location>
        <begin position="165"/>
        <end position="186"/>
    </location>
</feature>
<name>A0A316V3D3_9BASI</name>
<feature type="transmembrane region" description="Helical" evidence="7">
    <location>
        <begin position="335"/>
        <end position="354"/>
    </location>
</feature>
<feature type="domain" description="Major facilitator superfamily (MFS) profile" evidence="8">
    <location>
        <begin position="39"/>
        <end position="455"/>
    </location>
</feature>
<dbReference type="AlphaFoldDB" id="A0A316V3D3"/>
<dbReference type="Proteomes" id="UP000245884">
    <property type="component" value="Unassembled WGS sequence"/>
</dbReference>
<dbReference type="FunFam" id="1.20.1250.20:FF:000034">
    <property type="entry name" value="MFS general substrate transporter"/>
    <property type="match status" value="1"/>
</dbReference>
<feature type="transmembrane region" description="Helical" evidence="7">
    <location>
        <begin position="105"/>
        <end position="124"/>
    </location>
</feature>
<feature type="transmembrane region" description="Helical" evidence="7">
    <location>
        <begin position="360"/>
        <end position="380"/>
    </location>
</feature>
<dbReference type="Pfam" id="PF07690">
    <property type="entry name" value="MFS_1"/>
    <property type="match status" value="1"/>
</dbReference>
<evidence type="ECO:0000256" key="3">
    <source>
        <dbReference type="ARBA" id="ARBA00022692"/>
    </source>
</evidence>
<dbReference type="FunFam" id="1.20.1250.20:FF:000013">
    <property type="entry name" value="MFS general substrate transporter"/>
    <property type="match status" value="1"/>
</dbReference>
<dbReference type="PANTHER" id="PTHR43791:SF22">
    <property type="entry name" value="TRANSPORTER, PUTATIVE (AFU_ORTHOLOGUE AFUA_6G11320)-RELATED"/>
    <property type="match status" value="1"/>
</dbReference>
<gene>
    <name evidence="9" type="ORF">BDZ90DRAFT_235176</name>
</gene>
<keyword evidence="4 7" id="KW-1133">Transmembrane helix</keyword>
<comment type="subcellular location">
    <subcellularLocation>
        <location evidence="1">Membrane</location>
        <topology evidence="1">Multi-pass membrane protein</topology>
    </subcellularLocation>
</comment>
<feature type="transmembrane region" description="Helical" evidence="7">
    <location>
        <begin position="269"/>
        <end position="290"/>
    </location>
</feature>
<keyword evidence="2" id="KW-0813">Transport</keyword>
<dbReference type="GO" id="GO:0016020">
    <property type="term" value="C:membrane"/>
    <property type="evidence" value="ECO:0007669"/>
    <property type="project" value="UniProtKB-SubCell"/>
</dbReference>
<evidence type="ECO:0000256" key="5">
    <source>
        <dbReference type="ARBA" id="ARBA00023136"/>
    </source>
</evidence>
<dbReference type="GO" id="GO:0022857">
    <property type="term" value="F:transmembrane transporter activity"/>
    <property type="evidence" value="ECO:0007669"/>
    <property type="project" value="InterPro"/>
</dbReference>
<dbReference type="PANTHER" id="PTHR43791">
    <property type="entry name" value="PERMEASE-RELATED"/>
    <property type="match status" value="1"/>
</dbReference>
<feature type="transmembrane region" description="Helical" evidence="7">
    <location>
        <begin position="433"/>
        <end position="451"/>
    </location>
</feature>
<protein>
    <submittedName>
        <fullName evidence="9">MFS general substrate transporter</fullName>
    </submittedName>
</protein>
<accession>A0A316V3D3</accession>
<dbReference type="InterPro" id="IPR036259">
    <property type="entry name" value="MFS_trans_sf"/>
</dbReference>
<dbReference type="SUPFAM" id="SSF103473">
    <property type="entry name" value="MFS general substrate transporter"/>
    <property type="match status" value="1"/>
</dbReference>
<dbReference type="InterPro" id="IPR020846">
    <property type="entry name" value="MFS_dom"/>
</dbReference>
<feature type="transmembrane region" description="Helical" evidence="7">
    <location>
        <begin position="130"/>
        <end position="153"/>
    </location>
</feature>
<feature type="non-terminal residue" evidence="9">
    <location>
        <position position="520"/>
    </location>
</feature>
<evidence type="ECO:0000256" key="2">
    <source>
        <dbReference type="ARBA" id="ARBA00022448"/>
    </source>
</evidence>
<feature type="compositionally biased region" description="Low complexity" evidence="6">
    <location>
        <begin position="478"/>
        <end position="490"/>
    </location>
</feature>
<evidence type="ECO:0000256" key="6">
    <source>
        <dbReference type="SAM" id="MobiDB-lite"/>
    </source>
</evidence>
<dbReference type="Gene3D" id="1.20.1250.20">
    <property type="entry name" value="MFS general substrate transporter like domains"/>
    <property type="match status" value="2"/>
</dbReference>
<evidence type="ECO:0000313" key="10">
    <source>
        <dbReference type="Proteomes" id="UP000245884"/>
    </source>
</evidence>
<sequence length="520" mass="56728">MLSTREKEQVGASTVHSLDTISFTTQEEARLVRKIDLLLLPSLSTLYLLSFLDRSNIANARVDGMNVDLHLSAGQYSAALTLFFVGYVLAELPANWGLRATSPPIWMPGLALVFGILSLVQGLVGNAQGLLAVRFFLGVAESGLFPGTVFIFSQWYKRKERVVRVSAFFGGAAAAGAFGGVLAYGIGYMDGIGGKKGWQWIFILEGLLTIAISFLCFFTIPTWPTKTSWLTQRERAILHDRLSRDSDALEQEGRFNWSGVRQALTDPKVYLYCTLFHGMSFPLYTISLFLPSIIQGLGYRAWQAQLLTTPPYVFAFVITMATAFTTQKVKLRAPFIIGGFILAGLGYIVLLASPTIGGKYAATFLIVSGVYAGDALLLAWPSENVAGATKRNTALAMQISIGNIGAIAGTQLYRQPLGGVRNQQYNVSIGLTFIWLAIGIASATTLWVLMARENRRREVIRARSPSEVQAAGEDRPVSSGSERSAASSGALEKGKVIWLPDAQRTREEVAREWAELGDAR</sequence>
<dbReference type="OrthoDB" id="2962993at2759"/>
<feature type="transmembrane region" description="Helical" evidence="7">
    <location>
        <begin position="302"/>
        <end position="323"/>
    </location>
</feature>
<reference evidence="9 10" key="1">
    <citation type="journal article" date="2018" name="Mol. Biol. Evol.">
        <title>Broad Genomic Sampling Reveals a Smut Pathogenic Ancestry of the Fungal Clade Ustilaginomycotina.</title>
        <authorList>
            <person name="Kijpornyongpan T."/>
            <person name="Mondo S.J."/>
            <person name="Barry K."/>
            <person name="Sandor L."/>
            <person name="Lee J."/>
            <person name="Lipzen A."/>
            <person name="Pangilinan J."/>
            <person name="LaButti K."/>
            <person name="Hainaut M."/>
            <person name="Henrissat B."/>
            <person name="Grigoriev I.V."/>
            <person name="Spatafora J.W."/>
            <person name="Aime M.C."/>
        </authorList>
    </citation>
    <scope>NUCLEOTIDE SEQUENCE [LARGE SCALE GENOMIC DNA]</scope>
    <source>
        <strain evidence="9 10">MCA 5214</strain>
    </source>
</reference>
<evidence type="ECO:0000313" key="9">
    <source>
        <dbReference type="EMBL" id="PWN29955.1"/>
    </source>
</evidence>
<feature type="transmembrane region" description="Helical" evidence="7">
    <location>
        <begin position="198"/>
        <end position="220"/>
    </location>
</feature>
<keyword evidence="10" id="KW-1185">Reference proteome</keyword>
<feature type="region of interest" description="Disordered" evidence="6">
    <location>
        <begin position="463"/>
        <end position="491"/>
    </location>
</feature>
<dbReference type="InterPro" id="IPR011701">
    <property type="entry name" value="MFS"/>
</dbReference>
<keyword evidence="5 7" id="KW-0472">Membrane</keyword>
<feature type="transmembrane region" description="Helical" evidence="7">
    <location>
        <begin position="73"/>
        <end position="93"/>
    </location>
</feature>
<dbReference type="GeneID" id="37029078"/>
<organism evidence="9 10">
    <name type="scientific">Jaminaea rosea</name>
    <dbReference type="NCBI Taxonomy" id="1569628"/>
    <lineage>
        <taxon>Eukaryota</taxon>
        <taxon>Fungi</taxon>
        <taxon>Dikarya</taxon>
        <taxon>Basidiomycota</taxon>
        <taxon>Ustilaginomycotina</taxon>
        <taxon>Exobasidiomycetes</taxon>
        <taxon>Microstromatales</taxon>
        <taxon>Microstromatales incertae sedis</taxon>
        <taxon>Jaminaea</taxon>
    </lineage>
</organism>
<evidence type="ECO:0000256" key="1">
    <source>
        <dbReference type="ARBA" id="ARBA00004141"/>
    </source>
</evidence>
<dbReference type="STRING" id="1569628.A0A316V3D3"/>
<evidence type="ECO:0000259" key="8">
    <source>
        <dbReference type="PROSITE" id="PS50850"/>
    </source>
</evidence>
<dbReference type="PROSITE" id="PS50850">
    <property type="entry name" value="MFS"/>
    <property type="match status" value="1"/>
</dbReference>
<dbReference type="RefSeq" id="XP_025364567.1">
    <property type="nucleotide sequence ID" value="XM_025507255.1"/>
</dbReference>
<feature type="transmembrane region" description="Helical" evidence="7">
    <location>
        <begin position="392"/>
        <end position="413"/>
    </location>
</feature>
<dbReference type="EMBL" id="KZ819662">
    <property type="protein sequence ID" value="PWN29955.1"/>
    <property type="molecule type" value="Genomic_DNA"/>
</dbReference>
<keyword evidence="3 7" id="KW-0812">Transmembrane</keyword>